<proteinExistence type="predicted"/>
<dbReference type="GeneID" id="25912619"/>
<dbReference type="AlphaFoldDB" id="A0A0L0FF05"/>
<evidence type="ECO:0000259" key="2">
    <source>
        <dbReference type="Pfam" id="PF14633"/>
    </source>
</evidence>
<feature type="compositionally biased region" description="Low complexity" evidence="1">
    <location>
        <begin position="324"/>
        <end position="339"/>
    </location>
</feature>
<dbReference type="GO" id="GO:0042393">
    <property type="term" value="F:histone binding"/>
    <property type="evidence" value="ECO:0007669"/>
    <property type="project" value="TreeGrafter"/>
</dbReference>
<feature type="compositionally biased region" description="Polar residues" evidence="1">
    <location>
        <begin position="142"/>
        <end position="152"/>
    </location>
</feature>
<dbReference type="GO" id="GO:0034728">
    <property type="term" value="P:nucleosome organization"/>
    <property type="evidence" value="ECO:0007669"/>
    <property type="project" value="TreeGrafter"/>
</dbReference>
<dbReference type="InterPro" id="IPR035420">
    <property type="entry name" value="Spt6_SH2"/>
</dbReference>
<dbReference type="InterPro" id="IPR017072">
    <property type="entry name" value="TF_Spt6"/>
</dbReference>
<dbReference type="Proteomes" id="UP000054560">
    <property type="component" value="Unassembled WGS sequence"/>
</dbReference>
<dbReference type="EMBL" id="KQ243676">
    <property type="protein sequence ID" value="KNC75359.1"/>
    <property type="molecule type" value="Genomic_DNA"/>
</dbReference>
<feature type="compositionally biased region" description="Basic and acidic residues" evidence="1">
    <location>
        <begin position="243"/>
        <end position="301"/>
    </location>
</feature>
<dbReference type="GO" id="GO:0031491">
    <property type="term" value="F:nucleosome binding"/>
    <property type="evidence" value="ECO:0007669"/>
    <property type="project" value="TreeGrafter"/>
</dbReference>
<dbReference type="PANTHER" id="PTHR10145">
    <property type="entry name" value="TRANSCRIPTION ELONGATION FACTOR SPT6"/>
    <property type="match status" value="1"/>
</dbReference>
<evidence type="ECO:0000313" key="3">
    <source>
        <dbReference type="EMBL" id="KNC75359.1"/>
    </source>
</evidence>
<keyword evidence="4" id="KW-1185">Reference proteome</keyword>
<feature type="compositionally biased region" description="Pro residues" evidence="1">
    <location>
        <begin position="367"/>
        <end position="389"/>
    </location>
</feature>
<gene>
    <name evidence="3" type="ORF">SARC_12115</name>
</gene>
<dbReference type="Gene3D" id="3.30.505.10">
    <property type="entry name" value="SH2 domain"/>
    <property type="match status" value="1"/>
</dbReference>
<dbReference type="PANTHER" id="PTHR10145:SF6">
    <property type="entry name" value="TRANSCRIPTION ELONGATION FACTOR SPT6"/>
    <property type="match status" value="1"/>
</dbReference>
<dbReference type="InterPro" id="IPR036860">
    <property type="entry name" value="SH2_dom_sf"/>
</dbReference>
<dbReference type="STRING" id="667725.A0A0L0FF05"/>
<feature type="region of interest" description="Disordered" evidence="1">
    <location>
        <begin position="119"/>
        <end position="407"/>
    </location>
</feature>
<protein>
    <recommendedName>
        <fullName evidence="2">Spt6 SH2 domain-containing protein</fullName>
    </recommendedName>
</protein>
<dbReference type="eggNOG" id="KOG1856">
    <property type="taxonomic scope" value="Eukaryota"/>
</dbReference>
<evidence type="ECO:0000313" key="4">
    <source>
        <dbReference type="Proteomes" id="UP000054560"/>
    </source>
</evidence>
<organism evidence="3 4">
    <name type="scientific">Sphaeroforma arctica JP610</name>
    <dbReference type="NCBI Taxonomy" id="667725"/>
    <lineage>
        <taxon>Eukaryota</taxon>
        <taxon>Ichthyosporea</taxon>
        <taxon>Ichthyophonida</taxon>
        <taxon>Sphaeroforma</taxon>
    </lineage>
</organism>
<sequence length="407" mass="45820">QDEIISRYVFPLADLLERVKSTKNYHEPASQEEMFAVLSAAKAAEPKRIPYFFSPDRESPGRLLLSYMPSRKPKFESVNLTPDGFKYRGLVFSTFEKLVGYFKTNFNKDPNAHRELQHASNAHAHAHDSSSHRSRNGHGDGYSNSHHSSYANGRQPPPPPQTPGQPTDIGGRDDRRDERRDDRHDDRGRRDHDRSDRNDRNDRNERRNERDERGERYSERGADRGEREKKPSRWGAEATGRSVRNDGDRRDASRYEGSRHDSGRHDGGRHDSGRHDSRRHDGRSDRNDRYDGGRGRQDDYSSRGSSYGQQAQPHTSSQGGYDKTSTTSSQTGGYGSYSSSRHHGNLAPGNQSFGQPQLQTDSSESAPLPPADPAAQLPPPPAQPAPESPKIPDQGFIHPSRRVPGQK</sequence>
<evidence type="ECO:0000256" key="1">
    <source>
        <dbReference type="SAM" id="MobiDB-lite"/>
    </source>
</evidence>
<feature type="domain" description="Spt6 SH2" evidence="2">
    <location>
        <begin position="2"/>
        <end position="104"/>
    </location>
</feature>
<dbReference type="InterPro" id="IPR035018">
    <property type="entry name" value="Spt6_SH2_C"/>
</dbReference>
<feature type="compositionally biased region" description="Polar residues" evidence="1">
    <location>
        <begin position="348"/>
        <end position="360"/>
    </location>
</feature>
<name>A0A0L0FF05_9EUKA</name>
<dbReference type="CDD" id="cd09928">
    <property type="entry name" value="SH2_Cterm_SPT6_like"/>
    <property type="match status" value="1"/>
</dbReference>
<dbReference type="RefSeq" id="XP_014149261.1">
    <property type="nucleotide sequence ID" value="XM_014293786.1"/>
</dbReference>
<feature type="non-terminal residue" evidence="3">
    <location>
        <position position="1"/>
    </location>
</feature>
<feature type="compositionally biased region" description="Basic and acidic residues" evidence="1">
    <location>
        <begin position="170"/>
        <end position="231"/>
    </location>
</feature>
<accession>A0A0L0FF05</accession>
<reference evidence="3 4" key="1">
    <citation type="submission" date="2011-02" db="EMBL/GenBank/DDBJ databases">
        <title>The Genome Sequence of Sphaeroforma arctica JP610.</title>
        <authorList>
            <consortium name="The Broad Institute Genome Sequencing Platform"/>
            <person name="Russ C."/>
            <person name="Cuomo C."/>
            <person name="Young S.K."/>
            <person name="Zeng Q."/>
            <person name="Gargeya S."/>
            <person name="Alvarado L."/>
            <person name="Berlin A."/>
            <person name="Chapman S.B."/>
            <person name="Chen Z."/>
            <person name="Freedman E."/>
            <person name="Gellesch M."/>
            <person name="Goldberg J."/>
            <person name="Griggs A."/>
            <person name="Gujja S."/>
            <person name="Heilman E."/>
            <person name="Heiman D."/>
            <person name="Howarth C."/>
            <person name="Mehta T."/>
            <person name="Neiman D."/>
            <person name="Pearson M."/>
            <person name="Roberts A."/>
            <person name="Saif S."/>
            <person name="Shea T."/>
            <person name="Shenoy N."/>
            <person name="Sisk P."/>
            <person name="Stolte C."/>
            <person name="Sykes S."/>
            <person name="White J."/>
            <person name="Yandava C."/>
            <person name="Burger G."/>
            <person name="Gray M.W."/>
            <person name="Holland P.W.H."/>
            <person name="King N."/>
            <person name="Lang F.B.F."/>
            <person name="Roger A.J."/>
            <person name="Ruiz-Trillo I."/>
            <person name="Haas B."/>
            <person name="Nusbaum C."/>
            <person name="Birren B."/>
        </authorList>
    </citation>
    <scope>NUCLEOTIDE SEQUENCE [LARGE SCALE GENOMIC DNA]</scope>
    <source>
        <strain evidence="3 4">JP610</strain>
    </source>
</reference>
<dbReference type="OrthoDB" id="7632775at2759"/>
<dbReference type="Pfam" id="PF14633">
    <property type="entry name" value="SH2_2"/>
    <property type="match status" value="1"/>
</dbReference>
<dbReference type="GO" id="GO:0008023">
    <property type="term" value="C:transcription elongation factor complex"/>
    <property type="evidence" value="ECO:0007669"/>
    <property type="project" value="TreeGrafter"/>
</dbReference>
<dbReference type="GO" id="GO:0140673">
    <property type="term" value="P:transcription elongation-coupled chromatin remodeling"/>
    <property type="evidence" value="ECO:0007669"/>
    <property type="project" value="InterPro"/>
</dbReference>